<name>A0ABP0SU56_9DINO</name>
<dbReference type="Proteomes" id="UP001642484">
    <property type="component" value="Unassembled WGS sequence"/>
</dbReference>
<comment type="subcellular location">
    <subcellularLocation>
        <location evidence="1">Membrane</location>
        <topology evidence="1">Multi-pass membrane protein</topology>
    </subcellularLocation>
</comment>
<dbReference type="InterPro" id="IPR018247">
    <property type="entry name" value="EF_Hand_1_Ca_BS"/>
</dbReference>
<evidence type="ECO:0000256" key="5">
    <source>
        <dbReference type="ARBA" id="ARBA00023136"/>
    </source>
</evidence>
<evidence type="ECO:0000256" key="1">
    <source>
        <dbReference type="ARBA" id="ARBA00004141"/>
    </source>
</evidence>
<gene>
    <name evidence="9" type="ORF">CCMP2556_LOCUS53621</name>
</gene>
<dbReference type="EMBL" id="CAXAMN010028251">
    <property type="protein sequence ID" value="CAK9115893.1"/>
    <property type="molecule type" value="Genomic_DNA"/>
</dbReference>
<evidence type="ECO:0000256" key="2">
    <source>
        <dbReference type="ARBA" id="ARBA00022692"/>
    </source>
</evidence>
<dbReference type="PANTHER" id="PTHR46726:SF1">
    <property type="entry name" value="TWO-PORE CALCIUM CHANNEL 3"/>
    <property type="match status" value="1"/>
</dbReference>
<evidence type="ECO:0000256" key="6">
    <source>
        <dbReference type="SAM" id="MobiDB-lite"/>
    </source>
</evidence>
<evidence type="ECO:0000313" key="9">
    <source>
        <dbReference type="EMBL" id="CAK9115893.1"/>
    </source>
</evidence>
<dbReference type="SUPFAM" id="SSF47473">
    <property type="entry name" value="EF-hand"/>
    <property type="match status" value="1"/>
</dbReference>
<dbReference type="Gene3D" id="1.10.238.10">
    <property type="entry name" value="EF-hand"/>
    <property type="match status" value="1"/>
</dbReference>
<feature type="transmembrane region" description="Helical" evidence="7">
    <location>
        <begin position="355"/>
        <end position="382"/>
    </location>
</feature>
<keyword evidence="5 7" id="KW-0472">Membrane</keyword>
<dbReference type="Pfam" id="PF13499">
    <property type="entry name" value="EF-hand_7"/>
    <property type="match status" value="1"/>
</dbReference>
<proteinExistence type="predicted"/>
<keyword evidence="4 7" id="KW-1133">Transmembrane helix</keyword>
<dbReference type="CDD" id="cd00051">
    <property type="entry name" value="EFh"/>
    <property type="match status" value="1"/>
</dbReference>
<evidence type="ECO:0000256" key="3">
    <source>
        <dbReference type="ARBA" id="ARBA00022837"/>
    </source>
</evidence>
<evidence type="ECO:0000259" key="8">
    <source>
        <dbReference type="PROSITE" id="PS50222"/>
    </source>
</evidence>
<organism evidence="9 10">
    <name type="scientific">Durusdinium trenchii</name>
    <dbReference type="NCBI Taxonomy" id="1381693"/>
    <lineage>
        <taxon>Eukaryota</taxon>
        <taxon>Sar</taxon>
        <taxon>Alveolata</taxon>
        <taxon>Dinophyceae</taxon>
        <taxon>Suessiales</taxon>
        <taxon>Symbiodiniaceae</taxon>
        <taxon>Durusdinium</taxon>
    </lineage>
</organism>
<keyword evidence="3" id="KW-0106">Calcium</keyword>
<dbReference type="Gene3D" id="1.20.120.350">
    <property type="entry name" value="Voltage-gated potassium channels. Chain C"/>
    <property type="match status" value="1"/>
</dbReference>
<feature type="domain" description="EF-hand" evidence="8">
    <location>
        <begin position="542"/>
        <end position="577"/>
    </location>
</feature>
<reference evidence="9 10" key="1">
    <citation type="submission" date="2024-02" db="EMBL/GenBank/DDBJ databases">
        <authorList>
            <person name="Chen Y."/>
            <person name="Shah S."/>
            <person name="Dougan E. K."/>
            <person name="Thang M."/>
            <person name="Chan C."/>
        </authorList>
    </citation>
    <scope>NUCLEOTIDE SEQUENCE [LARGE SCALE GENOMIC DNA]</scope>
</reference>
<evidence type="ECO:0000256" key="4">
    <source>
        <dbReference type="ARBA" id="ARBA00022989"/>
    </source>
</evidence>
<dbReference type="SMART" id="SM00054">
    <property type="entry name" value="EFh"/>
    <property type="match status" value="2"/>
</dbReference>
<feature type="region of interest" description="Disordered" evidence="6">
    <location>
        <begin position="162"/>
        <end position="190"/>
    </location>
</feature>
<keyword evidence="10" id="KW-1185">Reference proteome</keyword>
<sequence length="630" mass="70973">MEGLDALQAAIEKGHEEVRHVITLQSRLIDKVAQEVSEVKRHLSAQGSKVREEPTVHRNCCNFCTLDGDAKPELEPSKTADVLQTLGETSEALPVAFDSDVEEVVQKVASESTLQKVPTVQKEEECGEDVRRFAAIWKDEVDEQLGGRNAWNVKTAMGFEQRDKKKGYKPKRASTHLKTGMTSPAGGGAAISAKAQRREKSRMSVFQRFITSTSFDQLSGCLILLHSFSVGMEANDRAMNPMDACGGPWATLQFVCNVIFTLELVIRIFSFGAKTFFCGVDRSWNWFDLLVISGGIIEEILQRVVLVDCNRDADSNQLMTMLTMLRILRILRMTRLMRAVRFMNIFRELRVMVQSVLGCLIPLFWCIVLLFFIQWCFAIYFITVTADTVQGMNKQPEQWAYLDDLKGLENEITDKFGSLWKTLYVLFLSIAGGLDWGAAADLFIRTENYIAVLAFLFYVALVAMAVLNVVTAVFVEYAMKMAEDDRDLVIQDYLDKDSKFSKDAVAVFQEADADDSGSITFEEFTNHLEDVRVQAFLRSMGLDGVEAVRLFKLLDADCNGEIEINEFVSGCMVLRGGAKTLDLAMLLMEQQKAMTRWMSFMSYVELRLNEISRVQKWLSFAGSHASLTQT</sequence>
<feature type="compositionally biased region" description="Basic residues" evidence="6">
    <location>
        <begin position="164"/>
        <end position="175"/>
    </location>
</feature>
<evidence type="ECO:0000313" key="10">
    <source>
        <dbReference type="Proteomes" id="UP001642484"/>
    </source>
</evidence>
<dbReference type="PROSITE" id="PS00018">
    <property type="entry name" value="EF_HAND_1"/>
    <property type="match status" value="2"/>
</dbReference>
<dbReference type="InterPro" id="IPR027359">
    <property type="entry name" value="Volt_channel_dom_sf"/>
</dbReference>
<dbReference type="Gene3D" id="1.10.287.70">
    <property type="match status" value="1"/>
</dbReference>
<feature type="transmembrane region" description="Helical" evidence="7">
    <location>
        <begin position="451"/>
        <end position="475"/>
    </location>
</feature>
<evidence type="ECO:0000256" key="7">
    <source>
        <dbReference type="SAM" id="Phobius"/>
    </source>
</evidence>
<protein>
    <recommendedName>
        <fullName evidence="8">EF-hand domain-containing protein</fullName>
    </recommendedName>
</protein>
<dbReference type="PROSITE" id="PS50222">
    <property type="entry name" value="EF_HAND_2"/>
    <property type="match status" value="2"/>
</dbReference>
<feature type="transmembrane region" description="Helical" evidence="7">
    <location>
        <begin position="423"/>
        <end position="444"/>
    </location>
</feature>
<dbReference type="InterPro" id="IPR005821">
    <property type="entry name" value="Ion_trans_dom"/>
</dbReference>
<keyword evidence="2 7" id="KW-0812">Transmembrane</keyword>
<dbReference type="PANTHER" id="PTHR46726">
    <property type="entry name" value="TWO PORE CHANNEL 3"/>
    <property type="match status" value="1"/>
</dbReference>
<dbReference type="SUPFAM" id="SSF81324">
    <property type="entry name" value="Voltage-gated potassium channels"/>
    <property type="match status" value="1"/>
</dbReference>
<comment type="caution">
    <text evidence="9">The sequence shown here is derived from an EMBL/GenBank/DDBJ whole genome shotgun (WGS) entry which is preliminary data.</text>
</comment>
<accession>A0ABP0SU56</accession>
<dbReference type="Pfam" id="PF00520">
    <property type="entry name" value="Ion_trans"/>
    <property type="match status" value="1"/>
</dbReference>
<dbReference type="InterPro" id="IPR011992">
    <property type="entry name" value="EF-hand-dom_pair"/>
</dbReference>
<dbReference type="InterPro" id="IPR002048">
    <property type="entry name" value="EF_hand_dom"/>
</dbReference>
<feature type="domain" description="EF-hand" evidence="8">
    <location>
        <begin position="499"/>
        <end position="534"/>
    </location>
</feature>